<evidence type="ECO:0000259" key="4">
    <source>
        <dbReference type="Pfam" id="PF07715"/>
    </source>
</evidence>
<name>A0A2U2HPD5_9BURK</name>
<dbReference type="GO" id="GO:0044718">
    <property type="term" value="P:siderophore transmembrane transport"/>
    <property type="evidence" value="ECO:0007669"/>
    <property type="project" value="TreeGrafter"/>
</dbReference>
<evidence type="ECO:0000256" key="1">
    <source>
        <dbReference type="ARBA" id="ARBA00023170"/>
    </source>
</evidence>
<dbReference type="Proteomes" id="UP000241421">
    <property type="component" value="Unassembled WGS sequence"/>
</dbReference>
<protein>
    <recommendedName>
        <fullName evidence="4">TonB-dependent receptor plug domain-containing protein</fullName>
    </recommendedName>
</protein>
<dbReference type="InterPro" id="IPR012910">
    <property type="entry name" value="Plug_dom"/>
</dbReference>
<dbReference type="Gene3D" id="2.170.130.10">
    <property type="entry name" value="TonB-dependent receptor, plug domain"/>
    <property type="match status" value="1"/>
</dbReference>
<evidence type="ECO:0000313" key="5">
    <source>
        <dbReference type="EMBL" id="PWF49286.1"/>
    </source>
</evidence>
<feature type="domain" description="TonB-dependent receptor plug" evidence="4">
    <location>
        <begin position="143"/>
        <end position="250"/>
    </location>
</feature>
<keyword evidence="2" id="KW-0472">Membrane</keyword>
<evidence type="ECO:0000256" key="3">
    <source>
        <dbReference type="SAM" id="MobiDB-lite"/>
    </source>
</evidence>
<comment type="subcellular location">
    <subcellularLocation>
        <location evidence="2">Cell outer membrane</location>
        <topology evidence="2">Multi-pass membrane protein</topology>
    </subcellularLocation>
</comment>
<comment type="caution">
    <text evidence="5">The sequence shown here is derived from an EMBL/GenBank/DDBJ whole genome shotgun (WGS) entry which is preliminary data.</text>
</comment>
<organism evidence="5 6">
    <name type="scientific">Massilia glaciei</name>
    <dbReference type="NCBI Taxonomy" id="1524097"/>
    <lineage>
        <taxon>Bacteria</taxon>
        <taxon>Pseudomonadati</taxon>
        <taxon>Pseudomonadota</taxon>
        <taxon>Betaproteobacteria</taxon>
        <taxon>Burkholderiales</taxon>
        <taxon>Oxalobacteraceae</taxon>
        <taxon>Telluria group</taxon>
        <taxon>Massilia</taxon>
    </lineage>
</organism>
<dbReference type="InterPro" id="IPR039426">
    <property type="entry name" value="TonB-dep_rcpt-like"/>
</dbReference>
<accession>A0A2U2HPD5</accession>
<evidence type="ECO:0000313" key="6">
    <source>
        <dbReference type="Proteomes" id="UP000241421"/>
    </source>
</evidence>
<keyword evidence="2" id="KW-0813">Transport</keyword>
<keyword evidence="2" id="KW-1134">Transmembrane beta strand</keyword>
<proteinExistence type="inferred from homology"/>
<evidence type="ECO:0000256" key="2">
    <source>
        <dbReference type="PROSITE-ProRule" id="PRU01360"/>
    </source>
</evidence>
<feature type="region of interest" description="Disordered" evidence="3">
    <location>
        <begin position="1"/>
        <end position="21"/>
    </location>
</feature>
<dbReference type="InterPro" id="IPR037066">
    <property type="entry name" value="Plug_dom_sf"/>
</dbReference>
<keyword evidence="2" id="KW-0812">Transmembrane</keyword>
<gene>
    <name evidence="5" type="ORF">C7C56_007335</name>
</gene>
<dbReference type="Pfam" id="PF07715">
    <property type="entry name" value="Plug"/>
    <property type="match status" value="1"/>
</dbReference>
<dbReference type="OrthoDB" id="183532at2"/>
<comment type="similarity">
    <text evidence="2">Belongs to the TonB-dependent receptor family.</text>
</comment>
<dbReference type="GO" id="GO:0015344">
    <property type="term" value="F:siderophore uptake transmembrane transporter activity"/>
    <property type="evidence" value="ECO:0007669"/>
    <property type="project" value="TreeGrafter"/>
</dbReference>
<dbReference type="GO" id="GO:0009279">
    <property type="term" value="C:cell outer membrane"/>
    <property type="evidence" value="ECO:0007669"/>
    <property type="project" value="UniProtKB-SubCell"/>
</dbReference>
<dbReference type="PANTHER" id="PTHR30069">
    <property type="entry name" value="TONB-DEPENDENT OUTER MEMBRANE RECEPTOR"/>
    <property type="match status" value="1"/>
</dbReference>
<reference evidence="5 6" key="1">
    <citation type="submission" date="2018-04" db="EMBL/GenBank/DDBJ databases">
        <title>Massilia violaceinigra sp. nov., a novel purple-pigmented bacterium isolated from Tianshan glacier, Xinjiang, China.</title>
        <authorList>
            <person name="Wang H."/>
        </authorList>
    </citation>
    <scope>NUCLEOTIDE SEQUENCE [LARGE SCALE GENOMIC DNA]</scope>
    <source>
        <strain evidence="5 6">B448-2</strain>
    </source>
</reference>
<dbReference type="SUPFAM" id="SSF56935">
    <property type="entry name" value="Porins"/>
    <property type="match status" value="1"/>
</dbReference>
<keyword evidence="1" id="KW-0675">Receptor</keyword>
<dbReference type="PROSITE" id="PS52016">
    <property type="entry name" value="TONB_DEPENDENT_REC_3"/>
    <property type="match status" value="1"/>
</dbReference>
<dbReference type="PANTHER" id="PTHR30069:SF27">
    <property type="entry name" value="BLL4766 PROTEIN"/>
    <property type="match status" value="1"/>
</dbReference>
<keyword evidence="6" id="KW-1185">Reference proteome</keyword>
<keyword evidence="2" id="KW-0998">Cell outer membrane</keyword>
<sequence length="455" mass="48126">MSARKLAPRTPILLRPGARPDRPNVKYKFAKGTNKRRVNCGGSNNLAAPVPCDIICFHADMLSPVPCLFHQYLGRTMSFEPPARPRRSAPRLARLALGALLGALGPVAGAAEAATDNFASLSLEELGAIEITSLSKKAEKLTAAAAPVFAISGDDIRRSGAATLPEALRLAPNLQVARVDARNYAITARGLNSVFQNKLLVLIDGRAIYSPLFSGVFWDAQEVLLEDVERIEVISGPGATLWGANAVNGVINIITRAAAETQGLFATAGAGAGLRTGAARYGAAFGPGHYRLYAKSVRADDAERADGGANQTGWERHQAGFRIDGALPGLTLAGDAYGGKLHQAGTADIGIGGANLLARLNRKLAGGSELRLQAYLDHTRRDQPNAFVEHLTTVDIDAQQSLTLGAGHHLVWAGGHRVARDRVQNGAAFGFLPGARWPGPTCSPRTTFCSRRRCG</sequence>
<dbReference type="AlphaFoldDB" id="A0A2U2HPD5"/>
<dbReference type="EMBL" id="PXWF02000098">
    <property type="protein sequence ID" value="PWF49286.1"/>
    <property type="molecule type" value="Genomic_DNA"/>
</dbReference>